<reference evidence="7" key="1">
    <citation type="submission" date="2019-11" db="EMBL/GenBank/DDBJ databases">
        <title>Genomic insights into an expanded diversity of filamentous marine cyanobacteria reveals the extraordinary biosynthetic potential of Moorea and Okeania.</title>
        <authorList>
            <person name="Ferreira Leao T."/>
            <person name="Wang M."/>
            <person name="Moss N."/>
            <person name="Da Silva R."/>
            <person name="Sanders J."/>
            <person name="Nurk S."/>
            <person name="Gurevich A."/>
            <person name="Humphrey G."/>
            <person name="Reher R."/>
            <person name="Zhu Q."/>
            <person name="Belda-Ferre P."/>
            <person name="Glukhov E."/>
            <person name="Rex R."/>
            <person name="Dorrestein P.C."/>
            <person name="Knight R."/>
            <person name="Pevzner P."/>
            <person name="Gerwick W.H."/>
            <person name="Gerwick L."/>
        </authorList>
    </citation>
    <scope>NUCLEOTIDE SEQUENCE</scope>
    <source>
        <strain evidence="7">SIO1C4</strain>
    </source>
</reference>
<feature type="transmembrane region" description="Helical" evidence="5">
    <location>
        <begin position="234"/>
        <end position="252"/>
    </location>
</feature>
<protein>
    <submittedName>
        <fullName evidence="7">MFS transporter</fullName>
    </submittedName>
</protein>
<dbReference type="InterPro" id="IPR011701">
    <property type="entry name" value="MFS"/>
</dbReference>
<feature type="transmembrane region" description="Helical" evidence="5">
    <location>
        <begin position="273"/>
        <end position="294"/>
    </location>
</feature>
<feature type="transmembrane region" description="Helical" evidence="5">
    <location>
        <begin position="366"/>
        <end position="383"/>
    </location>
</feature>
<evidence type="ECO:0000256" key="3">
    <source>
        <dbReference type="ARBA" id="ARBA00022989"/>
    </source>
</evidence>
<organism evidence="7">
    <name type="scientific">Symploca sp. SIO1C4</name>
    <dbReference type="NCBI Taxonomy" id="2607765"/>
    <lineage>
        <taxon>Bacteria</taxon>
        <taxon>Bacillati</taxon>
        <taxon>Cyanobacteriota</taxon>
        <taxon>Cyanophyceae</taxon>
        <taxon>Coleofasciculales</taxon>
        <taxon>Coleofasciculaceae</taxon>
        <taxon>Symploca</taxon>
    </lineage>
</organism>
<keyword evidence="4 5" id="KW-0472">Membrane</keyword>
<evidence type="ECO:0000313" key="7">
    <source>
        <dbReference type="EMBL" id="NER31136.1"/>
    </source>
</evidence>
<gene>
    <name evidence="7" type="ORF">F6J89_26825</name>
</gene>
<feature type="transmembrane region" description="Helical" evidence="5">
    <location>
        <begin position="210"/>
        <end position="228"/>
    </location>
</feature>
<evidence type="ECO:0000256" key="1">
    <source>
        <dbReference type="ARBA" id="ARBA00004651"/>
    </source>
</evidence>
<dbReference type="AlphaFoldDB" id="A0A6B3NC59"/>
<dbReference type="PANTHER" id="PTHR23518">
    <property type="entry name" value="C-METHYLTRANSFERASE"/>
    <property type="match status" value="1"/>
</dbReference>
<dbReference type="SUPFAM" id="SSF103473">
    <property type="entry name" value="MFS general substrate transporter"/>
    <property type="match status" value="1"/>
</dbReference>
<name>A0A6B3NC59_9CYAN</name>
<evidence type="ECO:0000256" key="4">
    <source>
        <dbReference type="ARBA" id="ARBA00023136"/>
    </source>
</evidence>
<dbReference type="GO" id="GO:0022857">
    <property type="term" value="F:transmembrane transporter activity"/>
    <property type="evidence" value="ECO:0007669"/>
    <property type="project" value="InterPro"/>
</dbReference>
<dbReference type="PROSITE" id="PS00216">
    <property type="entry name" value="SUGAR_TRANSPORT_1"/>
    <property type="match status" value="1"/>
</dbReference>
<sequence>MRSLINFVCITLADFIVRAAYQMGKTPLLPIFASTLGATDAFLGSIVSVSTLTGMLLKPSIGILSDRWGRRWWLIIGTIFFVTMPFFYHFIHTPEQLFIIRLVHGLATAIYGPVTVAYVAEQKQNQRAQRLGWFGIARSGGYIVGPALAGGLLLVMEPIDVFTIIGLLSSLAFIPIFLLTESHHSLGTVKNVSMRRQIIESLKSGSRTPAVWLSGGLEFIVYIALYAVKAFLPIYSLSIGLNVALIGTFFALQEVSNVLFKPLGGRLGDQYGYIKIIVIGMVTIGCTLPLITLTSKPTSLLFLAVLIGAAQALIFPSTIALVSTQINEHYLGAGIGLVGTLKNSGKVVGPVLGGILVGWLNFTMMFNLIGILLIVGGLAVYRLRYLQRLSI</sequence>
<evidence type="ECO:0000259" key="6">
    <source>
        <dbReference type="PROSITE" id="PS50850"/>
    </source>
</evidence>
<feature type="domain" description="Major facilitator superfamily (MFS) profile" evidence="6">
    <location>
        <begin position="1"/>
        <end position="388"/>
    </location>
</feature>
<evidence type="ECO:0000256" key="2">
    <source>
        <dbReference type="ARBA" id="ARBA00022692"/>
    </source>
</evidence>
<dbReference type="Pfam" id="PF07690">
    <property type="entry name" value="MFS_1"/>
    <property type="match status" value="1"/>
</dbReference>
<feature type="transmembrane region" description="Helical" evidence="5">
    <location>
        <begin position="131"/>
        <end position="155"/>
    </location>
</feature>
<dbReference type="EMBL" id="JAAHFQ010000728">
    <property type="protein sequence ID" value="NER31136.1"/>
    <property type="molecule type" value="Genomic_DNA"/>
</dbReference>
<feature type="transmembrane region" description="Helical" evidence="5">
    <location>
        <begin position="161"/>
        <end position="180"/>
    </location>
</feature>
<feature type="transmembrane region" description="Helical" evidence="5">
    <location>
        <begin position="72"/>
        <end position="91"/>
    </location>
</feature>
<feature type="transmembrane region" description="Helical" evidence="5">
    <location>
        <begin position="29"/>
        <end position="52"/>
    </location>
</feature>
<comment type="caution">
    <text evidence="7">The sequence shown here is derived from an EMBL/GenBank/DDBJ whole genome shotgun (WGS) entry which is preliminary data.</text>
</comment>
<dbReference type="CDD" id="cd17325">
    <property type="entry name" value="MFS_MdtG_SLC18_like"/>
    <property type="match status" value="1"/>
</dbReference>
<accession>A0A6B3NC59</accession>
<dbReference type="InterPro" id="IPR036259">
    <property type="entry name" value="MFS_trans_sf"/>
</dbReference>
<keyword evidence="3 5" id="KW-1133">Transmembrane helix</keyword>
<dbReference type="InterPro" id="IPR020846">
    <property type="entry name" value="MFS_dom"/>
</dbReference>
<dbReference type="PANTHER" id="PTHR23518:SF2">
    <property type="entry name" value="MAJOR FACILITATOR SUPERFAMILY TRANSPORTER"/>
    <property type="match status" value="1"/>
</dbReference>
<dbReference type="GO" id="GO:0005886">
    <property type="term" value="C:plasma membrane"/>
    <property type="evidence" value="ECO:0007669"/>
    <property type="project" value="UniProtKB-SubCell"/>
</dbReference>
<feature type="transmembrane region" description="Helical" evidence="5">
    <location>
        <begin position="97"/>
        <end position="119"/>
    </location>
</feature>
<proteinExistence type="predicted"/>
<comment type="subcellular location">
    <subcellularLocation>
        <location evidence="1">Cell membrane</location>
        <topology evidence="1">Multi-pass membrane protein</topology>
    </subcellularLocation>
</comment>
<feature type="transmembrane region" description="Helical" evidence="5">
    <location>
        <begin position="300"/>
        <end position="322"/>
    </location>
</feature>
<keyword evidence="2 5" id="KW-0812">Transmembrane</keyword>
<dbReference type="PROSITE" id="PS50850">
    <property type="entry name" value="MFS"/>
    <property type="match status" value="1"/>
</dbReference>
<dbReference type="InterPro" id="IPR005829">
    <property type="entry name" value="Sugar_transporter_CS"/>
</dbReference>
<evidence type="ECO:0000256" key="5">
    <source>
        <dbReference type="SAM" id="Phobius"/>
    </source>
</evidence>
<dbReference type="Gene3D" id="1.20.1250.20">
    <property type="entry name" value="MFS general substrate transporter like domains"/>
    <property type="match status" value="2"/>
</dbReference>